<gene>
    <name evidence="2" type="ordered locus">Thivi_1092</name>
</gene>
<organism evidence="2 3">
    <name type="scientific">Thiocystis violascens (strain ATCC 17096 / DSM 198 / 6111)</name>
    <name type="common">Chromatium violascens</name>
    <dbReference type="NCBI Taxonomy" id="765911"/>
    <lineage>
        <taxon>Bacteria</taxon>
        <taxon>Pseudomonadati</taxon>
        <taxon>Pseudomonadota</taxon>
        <taxon>Gammaproteobacteria</taxon>
        <taxon>Chromatiales</taxon>
        <taxon>Chromatiaceae</taxon>
        <taxon>Thiocystis</taxon>
    </lineage>
</organism>
<accession>I3Y805</accession>
<dbReference type="AlphaFoldDB" id="I3Y805"/>
<evidence type="ECO:0000313" key="2">
    <source>
        <dbReference type="EMBL" id="AFL73123.1"/>
    </source>
</evidence>
<dbReference type="HOGENOM" id="CLU_116320_0_0_6"/>
<feature type="transmembrane region" description="Helical" evidence="1">
    <location>
        <begin position="39"/>
        <end position="59"/>
    </location>
</feature>
<sequence length="204" mass="22480">MNIIPDSLGSFIRFLIGILLLQGVTLLLVYTALKTDWSVTWPLFALLGGAIGVLVAFWFNTIVYADRHRAVSRLSERFSKEREKIRVKAEQQRAKDGRSNERLAAKARNRASAGMSLKTGVVVGGTVGLGVAMMVAQFMTLGLITLTAAGGAALGYTVRVRQEKMINAKRLAAEERAYSAIEVEPATRILPRRRPKNHDDLQDQ</sequence>
<dbReference type="KEGG" id="tvi:Thivi_1092"/>
<feature type="transmembrane region" description="Helical" evidence="1">
    <location>
        <begin position="115"/>
        <end position="135"/>
    </location>
</feature>
<dbReference type="STRING" id="765911.Thivi_1092"/>
<keyword evidence="1" id="KW-0472">Membrane</keyword>
<feature type="transmembrane region" description="Helical" evidence="1">
    <location>
        <begin position="12"/>
        <end position="33"/>
    </location>
</feature>
<keyword evidence="1" id="KW-0812">Transmembrane</keyword>
<proteinExistence type="predicted"/>
<evidence type="ECO:0000313" key="3">
    <source>
        <dbReference type="Proteomes" id="UP000006062"/>
    </source>
</evidence>
<dbReference type="RefSeq" id="WP_014777608.1">
    <property type="nucleotide sequence ID" value="NC_018012.1"/>
</dbReference>
<evidence type="ECO:0000256" key="1">
    <source>
        <dbReference type="SAM" id="Phobius"/>
    </source>
</evidence>
<keyword evidence="1" id="KW-1133">Transmembrane helix</keyword>
<dbReference type="EMBL" id="CP003154">
    <property type="protein sequence ID" value="AFL73123.1"/>
    <property type="molecule type" value="Genomic_DNA"/>
</dbReference>
<dbReference type="Proteomes" id="UP000006062">
    <property type="component" value="Chromosome"/>
</dbReference>
<dbReference type="OrthoDB" id="5769306at2"/>
<dbReference type="eggNOG" id="ENOG502ZAYZ">
    <property type="taxonomic scope" value="Bacteria"/>
</dbReference>
<keyword evidence="3" id="KW-1185">Reference proteome</keyword>
<protein>
    <submittedName>
        <fullName evidence="2">Uncharacterized protein</fullName>
    </submittedName>
</protein>
<reference evidence="2 3" key="1">
    <citation type="submission" date="2012-06" db="EMBL/GenBank/DDBJ databases">
        <title>Complete sequence of Thiocystis violascens DSM 198.</title>
        <authorList>
            <consortium name="US DOE Joint Genome Institute"/>
            <person name="Lucas S."/>
            <person name="Han J."/>
            <person name="Lapidus A."/>
            <person name="Cheng J.-F."/>
            <person name="Goodwin L."/>
            <person name="Pitluck S."/>
            <person name="Peters L."/>
            <person name="Ovchinnikova G."/>
            <person name="Teshima H."/>
            <person name="Detter J.C."/>
            <person name="Han C."/>
            <person name="Tapia R."/>
            <person name="Land M."/>
            <person name="Hauser L."/>
            <person name="Kyrpides N."/>
            <person name="Ivanova N."/>
            <person name="Pagani I."/>
            <person name="Vogl K."/>
            <person name="Liu Z."/>
            <person name="Frigaard N.-U."/>
            <person name="Bryant D."/>
            <person name="Woyke T."/>
        </authorList>
    </citation>
    <scope>NUCLEOTIDE SEQUENCE [LARGE SCALE GENOMIC DNA]</scope>
    <source>
        <strain evidence="3">ATCC 17096 / DSM 198 / 6111</strain>
    </source>
</reference>
<feature type="transmembrane region" description="Helical" evidence="1">
    <location>
        <begin position="141"/>
        <end position="160"/>
    </location>
</feature>
<name>I3Y805_THIV6</name>